<sequence length="59" mass="6525">MVNTKKKVWTTTQLLNLSKSLASAYNLGADTPEAQTNSDAWSTEKFADLGKDLSRSFLM</sequence>
<evidence type="ECO:0000313" key="1">
    <source>
        <dbReference type="EMBL" id="HFM97076.1"/>
    </source>
</evidence>
<dbReference type="AlphaFoldDB" id="A0A7C3PGC3"/>
<proteinExistence type="predicted"/>
<dbReference type="EMBL" id="DSRU01000054">
    <property type="protein sequence ID" value="HFM97076.1"/>
    <property type="molecule type" value="Genomic_DNA"/>
</dbReference>
<gene>
    <name evidence="1" type="ORF">ENR64_04765</name>
</gene>
<name>A0A7C3PGC3_9CYAN</name>
<protein>
    <submittedName>
        <fullName evidence="1">Uncharacterized protein</fullName>
    </submittedName>
</protein>
<accession>A0A7C3PGC3</accession>
<organism evidence="1">
    <name type="scientific">Oscillatoriales cyanobacterium SpSt-418</name>
    <dbReference type="NCBI Taxonomy" id="2282169"/>
    <lineage>
        <taxon>Bacteria</taxon>
        <taxon>Bacillati</taxon>
        <taxon>Cyanobacteriota</taxon>
        <taxon>Cyanophyceae</taxon>
        <taxon>Oscillatoriophycideae</taxon>
        <taxon>Oscillatoriales</taxon>
    </lineage>
</organism>
<reference evidence="1" key="1">
    <citation type="journal article" date="2020" name="mSystems">
        <title>Genome- and Community-Level Interaction Insights into Carbon Utilization and Element Cycling Functions of Hydrothermarchaeota in Hydrothermal Sediment.</title>
        <authorList>
            <person name="Zhou Z."/>
            <person name="Liu Y."/>
            <person name="Xu W."/>
            <person name="Pan J."/>
            <person name="Luo Z.H."/>
            <person name="Li M."/>
        </authorList>
    </citation>
    <scope>NUCLEOTIDE SEQUENCE [LARGE SCALE GENOMIC DNA]</scope>
    <source>
        <strain evidence="1">SpSt-418</strain>
    </source>
</reference>
<comment type="caution">
    <text evidence="1">The sequence shown here is derived from an EMBL/GenBank/DDBJ whole genome shotgun (WGS) entry which is preliminary data.</text>
</comment>